<protein>
    <recommendedName>
        <fullName evidence="3">Fructose-bisphosphate aldolase</fullName>
    </recommendedName>
</protein>
<dbReference type="RefSeq" id="WP_193862215.1">
    <property type="nucleotide sequence ID" value="NZ_JADDUM010000061.1"/>
</dbReference>
<organism evidence="1 2">
    <name type="scientific">Pseudomonas cyclaminis</name>
    <dbReference type="NCBI Taxonomy" id="2781239"/>
    <lineage>
        <taxon>Bacteria</taxon>
        <taxon>Pseudomonadati</taxon>
        <taxon>Pseudomonadota</taxon>
        <taxon>Gammaproteobacteria</taxon>
        <taxon>Pseudomonadales</taxon>
        <taxon>Pseudomonadaceae</taxon>
        <taxon>Pseudomonas</taxon>
    </lineage>
</organism>
<proteinExistence type="predicted"/>
<evidence type="ECO:0000313" key="2">
    <source>
        <dbReference type="Proteomes" id="UP000613075"/>
    </source>
</evidence>
<evidence type="ECO:0000313" key="1">
    <source>
        <dbReference type="EMBL" id="MBE8591157.1"/>
    </source>
</evidence>
<reference evidence="1 2" key="1">
    <citation type="submission" date="2020-10" db="EMBL/GenBank/DDBJ databases">
        <title>The draft genomes of Cyclamen pathogen Pseudomonas sp.</title>
        <authorList>
            <person name="Fujikawa T."/>
            <person name="Sawada H."/>
        </authorList>
    </citation>
    <scope>NUCLEOTIDE SEQUENCE [LARGE SCALE GENOMIC DNA]</scope>
    <source>
        <strain evidence="1 2">MAFF 301449</strain>
    </source>
</reference>
<name>A0ABR9SQR8_9PSED</name>
<sequence length="63" mass="6870">MAIAGKRICAVLEHLNLMACSSLPGFAERDLNNVANTARILVQDVSNVFRVIEQRGFDISPPS</sequence>
<dbReference type="Proteomes" id="UP000613075">
    <property type="component" value="Unassembled WGS sequence"/>
</dbReference>
<keyword evidence="2" id="KW-1185">Reference proteome</keyword>
<accession>A0ABR9SQR8</accession>
<dbReference type="EMBL" id="JADDUM010000061">
    <property type="protein sequence ID" value="MBE8591157.1"/>
    <property type="molecule type" value="Genomic_DNA"/>
</dbReference>
<comment type="caution">
    <text evidence="1">The sequence shown here is derived from an EMBL/GenBank/DDBJ whole genome shotgun (WGS) entry which is preliminary data.</text>
</comment>
<evidence type="ECO:0008006" key="3">
    <source>
        <dbReference type="Google" id="ProtNLM"/>
    </source>
</evidence>
<gene>
    <name evidence="1" type="ORF">IQK56_09565</name>
</gene>